<evidence type="ECO:0000256" key="1">
    <source>
        <dbReference type="SAM" id="MobiDB-lite"/>
    </source>
</evidence>
<protein>
    <recommendedName>
        <fullName evidence="3">Amine oxidase domain-containing protein</fullName>
    </recommendedName>
</protein>
<dbReference type="SUPFAM" id="SSF51905">
    <property type="entry name" value="FAD/NAD(P)-binding domain"/>
    <property type="match status" value="1"/>
</dbReference>
<sequence length="462" mass="53344">MNDYIIIGCGISALYAAYNIQKKYPNAKITILEKEKIGGRIGLKEFYGVNVPIGAGIGRKGDKLLLSLLKELNIPTKKIKLNSFSMFKKINILTDLKLLRDQFKKYKKKKTNKNPTFKKFAKKILKKKTNKNPKKKTNKNPKKKTNKNSKKKTNKNPKKKTNKNSKKKTNKNPTFKKFAKKILKKKYKLFIQSSGFSDYENEDVQRTLYNYNMEDNVRNGIGYLINWNLLLDKLVQCVCANENGNKNANTTIKIEEVKSFKRKDDKIIVKGSNAVYNTHKLIIATTATSLHKLLSGYKYVCGQPFLRMYAKFNPSNILINRMKELNNTNCILTDGPLQKILPINIEKGIYMISYSDNSYALALKPYIKNTNKNRKYFEKLFNECLFSHLVDNCEKRATIALPTIKALWGKFWDIGTHYFAPTEKKVNQMPFDNIFIIGEMISEHQGWTEGALDSVEKIKKYL</sequence>
<proteinExistence type="predicted"/>
<name>A0A6C0I0F9_9ZZZZ</name>
<dbReference type="InterPro" id="IPR036188">
    <property type="entry name" value="FAD/NAD-bd_sf"/>
</dbReference>
<reference evidence="2" key="1">
    <citation type="journal article" date="2020" name="Nature">
        <title>Giant virus diversity and host interactions through global metagenomics.</title>
        <authorList>
            <person name="Schulz F."/>
            <person name="Roux S."/>
            <person name="Paez-Espino D."/>
            <person name="Jungbluth S."/>
            <person name="Walsh D.A."/>
            <person name="Denef V.J."/>
            <person name="McMahon K.D."/>
            <person name="Konstantinidis K.T."/>
            <person name="Eloe-Fadrosh E.A."/>
            <person name="Kyrpides N.C."/>
            <person name="Woyke T."/>
        </authorList>
    </citation>
    <scope>NUCLEOTIDE SEQUENCE</scope>
    <source>
        <strain evidence="2">GVMAG-M-3300023184-186</strain>
    </source>
</reference>
<dbReference type="AlphaFoldDB" id="A0A6C0I0F9"/>
<feature type="compositionally biased region" description="Basic residues" evidence="1">
    <location>
        <begin position="119"/>
        <end position="170"/>
    </location>
</feature>
<feature type="region of interest" description="Disordered" evidence="1">
    <location>
        <begin position="117"/>
        <end position="175"/>
    </location>
</feature>
<dbReference type="EMBL" id="MN740069">
    <property type="protein sequence ID" value="QHT86491.1"/>
    <property type="molecule type" value="Genomic_DNA"/>
</dbReference>
<organism evidence="2">
    <name type="scientific">viral metagenome</name>
    <dbReference type="NCBI Taxonomy" id="1070528"/>
    <lineage>
        <taxon>unclassified sequences</taxon>
        <taxon>metagenomes</taxon>
        <taxon>organismal metagenomes</taxon>
    </lineage>
</organism>
<evidence type="ECO:0008006" key="3">
    <source>
        <dbReference type="Google" id="ProtNLM"/>
    </source>
</evidence>
<dbReference type="Gene3D" id="3.50.50.60">
    <property type="entry name" value="FAD/NAD(P)-binding domain"/>
    <property type="match status" value="1"/>
</dbReference>
<dbReference type="Pfam" id="PF13450">
    <property type="entry name" value="NAD_binding_8"/>
    <property type="match status" value="1"/>
</dbReference>
<evidence type="ECO:0000313" key="2">
    <source>
        <dbReference type="EMBL" id="QHT86491.1"/>
    </source>
</evidence>
<accession>A0A6C0I0F9</accession>